<feature type="chain" id="PRO_5044193683" description="Peptidase S1 domain-containing protein" evidence="9">
    <location>
        <begin position="23"/>
        <end position="308"/>
    </location>
</feature>
<dbReference type="InterPro" id="IPR033116">
    <property type="entry name" value="TRYPSIN_SER"/>
</dbReference>
<evidence type="ECO:0000256" key="3">
    <source>
        <dbReference type="ARBA" id="ARBA00022801"/>
    </source>
</evidence>
<feature type="transmembrane region" description="Helical" evidence="8">
    <location>
        <begin position="279"/>
        <end position="301"/>
    </location>
</feature>
<dbReference type="PROSITE" id="PS00134">
    <property type="entry name" value="TRYPSIN_HIS"/>
    <property type="match status" value="1"/>
</dbReference>
<keyword evidence="6" id="KW-0325">Glycoprotein</keyword>
<dbReference type="InterPro" id="IPR001254">
    <property type="entry name" value="Trypsin_dom"/>
</dbReference>
<keyword evidence="2 9" id="KW-0732">Signal</keyword>
<dbReference type="PANTHER" id="PTHR24253">
    <property type="entry name" value="TRANSMEMBRANE PROTEASE SERINE"/>
    <property type="match status" value="1"/>
</dbReference>
<dbReference type="Ensembl" id="ENSDCDT00010039204.1">
    <property type="protein sequence ID" value="ENSDCDP00010031666.1"/>
    <property type="gene ID" value="ENSDCDG00010020200.1"/>
</dbReference>
<evidence type="ECO:0000256" key="1">
    <source>
        <dbReference type="ARBA" id="ARBA00022670"/>
    </source>
</evidence>
<accession>A0AAY4CGD0</accession>
<evidence type="ECO:0000256" key="8">
    <source>
        <dbReference type="SAM" id="Phobius"/>
    </source>
</evidence>
<dbReference type="PRINTS" id="PR00722">
    <property type="entry name" value="CHYMOTRYPSIN"/>
</dbReference>
<evidence type="ECO:0000313" key="12">
    <source>
        <dbReference type="Proteomes" id="UP000694580"/>
    </source>
</evidence>
<protein>
    <recommendedName>
        <fullName evidence="10">Peptidase S1 domain-containing protein</fullName>
    </recommendedName>
</protein>
<evidence type="ECO:0000256" key="6">
    <source>
        <dbReference type="ARBA" id="ARBA00023180"/>
    </source>
</evidence>
<evidence type="ECO:0000256" key="7">
    <source>
        <dbReference type="RuleBase" id="RU363034"/>
    </source>
</evidence>
<keyword evidence="5" id="KW-1015">Disulfide bond</keyword>
<keyword evidence="12" id="KW-1185">Reference proteome</keyword>
<dbReference type="AlphaFoldDB" id="A0AAY4CGD0"/>
<keyword evidence="1 7" id="KW-0645">Protease</keyword>
<proteinExistence type="predicted"/>
<dbReference type="CDD" id="cd00190">
    <property type="entry name" value="Tryp_SPc"/>
    <property type="match status" value="1"/>
</dbReference>
<dbReference type="FunFam" id="2.40.10.10:FF:000024">
    <property type="entry name" value="Serine protease 53"/>
    <property type="match status" value="1"/>
</dbReference>
<dbReference type="Pfam" id="PF00089">
    <property type="entry name" value="Trypsin"/>
    <property type="match status" value="1"/>
</dbReference>
<keyword evidence="8" id="KW-0472">Membrane</keyword>
<dbReference type="GO" id="GO:0004252">
    <property type="term" value="F:serine-type endopeptidase activity"/>
    <property type="evidence" value="ECO:0007669"/>
    <property type="project" value="InterPro"/>
</dbReference>
<feature type="signal peptide" evidence="9">
    <location>
        <begin position="1"/>
        <end position="22"/>
    </location>
</feature>
<reference evidence="11" key="2">
    <citation type="submission" date="2025-08" db="UniProtKB">
        <authorList>
            <consortium name="Ensembl"/>
        </authorList>
    </citation>
    <scope>IDENTIFICATION</scope>
</reference>
<dbReference type="GeneTree" id="ENSGT00940000163852"/>
<keyword evidence="4 7" id="KW-0720">Serine protease</keyword>
<evidence type="ECO:0000256" key="4">
    <source>
        <dbReference type="ARBA" id="ARBA00022825"/>
    </source>
</evidence>
<dbReference type="InterPro" id="IPR043504">
    <property type="entry name" value="Peptidase_S1_PA_chymotrypsin"/>
</dbReference>
<dbReference type="InterPro" id="IPR009003">
    <property type="entry name" value="Peptidase_S1_PA"/>
</dbReference>
<evidence type="ECO:0000313" key="11">
    <source>
        <dbReference type="Ensembl" id="ENSDCDP00010031666.1"/>
    </source>
</evidence>
<dbReference type="SMART" id="SM00020">
    <property type="entry name" value="Tryp_SPc"/>
    <property type="match status" value="1"/>
</dbReference>
<reference evidence="11 12" key="1">
    <citation type="submission" date="2020-06" db="EMBL/GenBank/DDBJ databases">
        <authorList>
            <consortium name="Wellcome Sanger Institute Data Sharing"/>
        </authorList>
    </citation>
    <scope>NUCLEOTIDE SEQUENCE [LARGE SCALE GENOMIC DNA]</scope>
</reference>
<dbReference type="PANTHER" id="PTHR24253:SF144">
    <property type="entry name" value="CHYMOTRYPSIN-LIKE PROTEASE CTRL-1-RELATED"/>
    <property type="match status" value="1"/>
</dbReference>
<dbReference type="InterPro" id="IPR001314">
    <property type="entry name" value="Peptidase_S1A"/>
</dbReference>
<reference evidence="11" key="3">
    <citation type="submission" date="2025-09" db="UniProtKB">
        <authorList>
            <consortium name="Ensembl"/>
        </authorList>
    </citation>
    <scope>IDENTIFICATION</scope>
</reference>
<sequence length="308" mass="32563">MGLRKVFAFLFTAVALTEECLAQADVCGVAPLNTKIVGGVDASAGAWPWQASLQQSSGHFCGGTLINKDFVLTAAHCFSSTSPVGLVVYLGRQSQLLSNPNEVGVAVSHIIKHPAYDPRTNDNDITLLRLSSSVTFTDYVRPVCLASSDSTYGSKVSYWITGWGNINSGVSLPAPENLQEVRAPLVESSACQSAYAQQAISITNNMLCAGQGGKDSCQGDSGGPMVNHNGTQWIQVGVVSFGIGCGLSEYPGIYTKVANYQSWILSYTASDPPGFLRNAAATALSVCMPLLLFTLNVFSLLTTSELQS</sequence>
<evidence type="ECO:0000256" key="5">
    <source>
        <dbReference type="ARBA" id="ARBA00023157"/>
    </source>
</evidence>
<evidence type="ECO:0000256" key="9">
    <source>
        <dbReference type="SAM" id="SignalP"/>
    </source>
</evidence>
<keyword evidence="3 7" id="KW-0378">Hydrolase</keyword>
<dbReference type="GO" id="GO:0006508">
    <property type="term" value="P:proteolysis"/>
    <property type="evidence" value="ECO:0007669"/>
    <property type="project" value="UniProtKB-KW"/>
</dbReference>
<keyword evidence="8" id="KW-0812">Transmembrane</keyword>
<dbReference type="SUPFAM" id="SSF50494">
    <property type="entry name" value="Trypsin-like serine proteases"/>
    <property type="match status" value="1"/>
</dbReference>
<evidence type="ECO:0000256" key="2">
    <source>
        <dbReference type="ARBA" id="ARBA00022729"/>
    </source>
</evidence>
<feature type="domain" description="Peptidase S1" evidence="10">
    <location>
        <begin position="36"/>
        <end position="269"/>
    </location>
</feature>
<dbReference type="PROSITE" id="PS00135">
    <property type="entry name" value="TRYPSIN_SER"/>
    <property type="match status" value="1"/>
</dbReference>
<organism evidence="11 12">
    <name type="scientific">Denticeps clupeoides</name>
    <name type="common">denticle herring</name>
    <dbReference type="NCBI Taxonomy" id="299321"/>
    <lineage>
        <taxon>Eukaryota</taxon>
        <taxon>Metazoa</taxon>
        <taxon>Chordata</taxon>
        <taxon>Craniata</taxon>
        <taxon>Vertebrata</taxon>
        <taxon>Euteleostomi</taxon>
        <taxon>Actinopterygii</taxon>
        <taxon>Neopterygii</taxon>
        <taxon>Teleostei</taxon>
        <taxon>Clupei</taxon>
        <taxon>Clupeiformes</taxon>
        <taxon>Denticipitoidei</taxon>
        <taxon>Denticipitidae</taxon>
        <taxon>Denticeps</taxon>
    </lineage>
</organism>
<dbReference type="InterPro" id="IPR018114">
    <property type="entry name" value="TRYPSIN_HIS"/>
</dbReference>
<dbReference type="PROSITE" id="PS50240">
    <property type="entry name" value="TRYPSIN_DOM"/>
    <property type="match status" value="1"/>
</dbReference>
<dbReference type="Gene3D" id="2.40.10.10">
    <property type="entry name" value="Trypsin-like serine proteases"/>
    <property type="match status" value="1"/>
</dbReference>
<evidence type="ECO:0000259" key="10">
    <source>
        <dbReference type="PROSITE" id="PS50240"/>
    </source>
</evidence>
<keyword evidence="8" id="KW-1133">Transmembrane helix</keyword>
<name>A0AAY4CGD0_9TELE</name>
<dbReference type="Proteomes" id="UP000694580">
    <property type="component" value="Chromosome 7"/>
</dbReference>